<dbReference type="GO" id="GO:0007234">
    <property type="term" value="P:osmosensory signaling via phosphorelay pathway"/>
    <property type="evidence" value="ECO:0007669"/>
    <property type="project" value="TreeGrafter"/>
</dbReference>
<dbReference type="SMART" id="SM00387">
    <property type="entry name" value="HATPase_c"/>
    <property type="match status" value="1"/>
</dbReference>
<evidence type="ECO:0000256" key="6">
    <source>
        <dbReference type="ARBA" id="ARBA00022692"/>
    </source>
</evidence>
<evidence type="ECO:0000256" key="4">
    <source>
        <dbReference type="ARBA" id="ARBA00022553"/>
    </source>
</evidence>
<dbReference type="InterPro" id="IPR000700">
    <property type="entry name" value="PAS-assoc_C"/>
</dbReference>
<dbReference type="Proteomes" id="UP000176445">
    <property type="component" value="Unassembled WGS sequence"/>
</dbReference>
<dbReference type="InterPro" id="IPR035965">
    <property type="entry name" value="PAS-like_dom_sf"/>
</dbReference>
<name>A0A1F6CPW8_9BACT</name>
<evidence type="ECO:0000256" key="8">
    <source>
        <dbReference type="ARBA" id="ARBA00022777"/>
    </source>
</evidence>
<dbReference type="PROSITE" id="PS50113">
    <property type="entry name" value="PAC"/>
    <property type="match status" value="1"/>
</dbReference>
<keyword evidence="6 13" id="KW-0812">Transmembrane</keyword>
<dbReference type="GO" id="GO:0000155">
    <property type="term" value="F:phosphorelay sensor kinase activity"/>
    <property type="evidence" value="ECO:0007669"/>
    <property type="project" value="InterPro"/>
</dbReference>
<evidence type="ECO:0000256" key="10">
    <source>
        <dbReference type="ARBA" id="ARBA00022989"/>
    </source>
</evidence>
<keyword evidence="8" id="KW-0418">Kinase</keyword>
<dbReference type="InterPro" id="IPR004358">
    <property type="entry name" value="Sig_transdc_His_kin-like_C"/>
</dbReference>
<feature type="domain" description="HAMP" evidence="16">
    <location>
        <begin position="186"/>
        <end position="238"/>
    </location>
</feature>
<feature type="domain" description="PAC" evidence="15">
    <location>
        <begin position="327"/>
        <end position="379"/>
    </location>
</feature>
<dbReference type="InterPro" id="IPR036097">
    <property type="entry name" value="HisK_dim/P_sf"/>
</dbReference>
<dbReference type="PRINTS" id="PR00344">
    <property type="entry name" value="BCTRLSENSOR"/>
</dbReference>
<dbReference type="CDD" id="cd06225">
    <property type="entry name" value="HAMP"/>
    <property type="match status" value="1"/>
</dbReference>
<evidence type="ECO:0000256" key="11">
    <source>
        <dbReference type="ARBA" id="ARBA00023012"/>
    </source>
</evidence>
<comment type="catalytic activity">
    <reaction evidence="1">
        <text>ATP + protein L-histidine = ADP + protein N-phospho-L-histidine.</text>
        <dbReference type="EC" id="2.7.13.3"/>
    </reaction>
</comment>
<evidence type="ECO:0000256" key="3">
    <source>
        <dbReference type="ARBA" id="ARBA00012438"/>
    </source>
</evidence>
<dbReference type="Gene3D" id="6.10.340.10">
    <property type="match status" value="1"/>
</dbReference>
<dbReference type="Gene3D" id="3.30.450.20">
    <property type="entry name" value="PAS domain"/>
    <property type="match status" value="1"/>
</dbReference>
<evidence type="ECO:0000256" key="12">
    <source>
        <dbReference type="ARBA" id="ARBA00023136"/>
    </source>
</evidence>
<evidence type="ECO:0000256" key="9">
    <source>
        <dbReference type="ARBA" id="ARBA00022840"/>
    </source>
</evidence>
<accession>A0A1F6CPW8</accession>
<dbReference type="InterPro" id="IPR003660">
    <property type="entry name" value="HAMP_dom"/>
</dbReference>
<dbReference type="Gene3D" id="3.30.565.10">
    <property type="entry name" value="Histidine kinase-like ATPase, C-terminal domain"/>
    <property type="match status" value="1"/>
</dbReference>
<dbReference type="SMART" id="SM00304">
    <property type="entry name" value="HAMP"/>
    <property type="match status" value="1"/>
</dbReference>
<dbReference type="GO" id="GO:0016020">
    <property type="term" value="C:membrane"/>
    <property type="evidence" value="ECO:0007669"/>
    <property type="project" value="UniProtKB-SubCell"/>
</dbReference>
<evidence type="ECO:0000313" key="17">
    <source>
        <dbReference type="EMBL" id="OGG51216.1"/>
    </source>
</evidence>
<dbReference type="InterPro" id="IPR050351">
    <property type="entry name" value="BphY/WalK/GraS-like"/>
</dbReference>
<evidence type="ECO:0000256" key="7">
    <source>
        <dbReference type="ARBA" id="ARBA00022741"/>
    </source>
</evidence>
<dbReference type="PROSITE" id="PS50885">
    <property type="entry name" value="HAMP"/>
    <property type="match status" value="1"/>
</dbReference>
<dbReference type="EMBL" id="MFKW01000035">
    <property type="protein sequence ID" value="OGG51216.1"/>
    <property type="molecule type" value="Genomic_DNA"/>
</dbReference>
<feature type="domain" description="Histidine kinase" evidence="14">
    <location>
        <begin position="390"/>
        <end position="609"/>
    </location>
</feature>
<dbReference type="Pfam" id="PF00512">
    <property type="entry name" value="HisKA"/>
    <property type="match status" value="1"/>
</dbReference>
<dbReference type="Pfam" id="PF08448">
    <property type="entry name" value="PAS_4"/>
    <property type="match status" value="1"/>
</dbReference>
<keyword evidence="12 13" id="KW-0472">Membrane</keyword>
<dbReference type="Gene3D" id="1.10.287.130">
    <property type="match status" value="1"/>
</dbReference>
<reference evidence="17 18" key="1">
    <citation type="journal article" date="2016" name="Nat. Commun.">
        <title>Thousands of microbial genomes shed light on interconnected biogeochemical processes in an aquifer system.</title>
        <authorList>
            <person name="Anantharaman K."/>
            <person name="Brown C.T."/>
            <person name="Hug L.A."/>
            <person name="Sharon I."/>
            <person name="Castelle C.J."/>
            <person name="Probst A.J."/>
            <person name="Thomas B.C."/>
            <person name="Singh A."/>
            <person name="Wilkins M.J."/>
            <person name="Karaoz U."/>
            <person name="Brodie E.L."/>
            <person name="Williams K.H."/>
            <person name="Hubbard S.S."/>
            <person name="Banfield J.F."/>
        </authorList>
    </citation>
    <scope>NUCLEOTIDE SEQUENCE [LARGE SCALE GENOMIC DNA]</scope>
</reference>
<dbReference type="GO" id="GO:0030295">
    <property type="term" value="F:protein kinase activator activity"/>
    <property type="evidence" value="ECO:0007669"/>
    <property type="project" value="TreeGrafter"/>
</dbReference>
<keyword evidence="4" id="KW-0597">Phosphoprotein</keyword>
<dbReference type="SUPFAM" id="SSF47384">
    <property type="entry name" value="Homodimeric domain of signal transducing histidine kinase"/>
    <property type="match status" value="1"/>
</dbReference>
<gene>
    <name evidence="17" type="ORF">A2704_06545</name>
</gene>
<dbReference type="PANTHER" id="PTHR42878">
    <property type="entry name" value="TWO-COMPONENT HISTIDINE KINASE"/>
    <property type="match status" value="1"/>
</dbReference>
<dbReference type="PANTHER" id="PTHR42878:SF7">
    <property type="entry name" value="SENSOR HISTIDINE KINASE GLRK"/>
    <property type="match status" value="1"/>
</dbReference>
<evidence type="ECO:0000313" key="18">
    <source>
        <dbReference type="Proteomes" id="UP000176445"/>
    </source>
</evidence>
<dbReference type="InterPro" id="IPR003594">
    <property type="entry name" value="HATPase_dom"/>
</dbReference>
<evidence type="ECO:0000259" key="15">
    <source>
        <dbReference type="PROSITE" id="PS50113"/>
    </source>
</evidence>
<dbReference type="InterPro" id="IPR036890">
    <property type="entry name" value="HATPase_C_sf"/>
</dbReference>
<dbReference type="NCBIfam" id="TIGR00229">
    <property type="entry name" value="sensory_box"/>
    <property type="match status" value="1"/>
</dbReference>
<keyword evidence="10 13" id="KW-1133">Transmembrane helix</keyword>
<dbReference type="SMART" id="SM00388">
    <property type="entry name" value="HisKA"/>
    <property type="match status" value="1"/>
</dbReference>
<feature type="transmembrane region" description="Helical" evidence="13">
    <location>
        <begin position="162"/>
        <end position="183"/>
    </location>
</feature>
<evidence type="ECO:0000259" key="14">
    <source>
        <dbReference type="PROSITE" id="PS50109"/>
    </source>
</evidence>
<dbReference type="SUPFAM" id="SSF55874">
    <property type="entry name" value="ATPase domain of HSP90 chaperone/DNA topoisomerase II/histidine kinase"/>
    <property type="match status" value="1"/>
</dbReference>
<protein>
    <recommendedName>
        <fullName evidence="3">histidine kinase</fullName>
        <ecNumber evidence="3">2.7.13.3</ecNumber>
    </recommendedName>
</protein>
<dbReference type="AlphaFoldDB" id="A0A1F6CPW8"/>
<evidence type="ECO:0000256" key="13">
    <source>
        <dbReference type="SAM" id="Phobius"/>
    </source>
</evidence>
<comment type="caution">
    <text evidence="17">The sequence shown here is derived from an EMBL/GenBank/DDBJ whole genome shotgun (WGS) entry which is preliminary data.</text>
</comment>
<dbReference type="Pfam" id="PF02518">
    <property type="entry name" value="HATPase_c"/>
    <property type="match status" value="1"/>
</dbReference>
<evidence type="ECO:0000259" key="16">
    <source>
        <dbReference type="PROSITE" id="PS50885"/>
    </source>
</evidence>
<keyword evidence="7" id="KW-0547">Nucleotide-binding</keyword>
<dbReference type="InterPro" id="IPR013656">
    <property type="entry name" value="PAS_4"/>
</dbReference>
<dbReference type="SUPFAM" id="SSF158472">
    <property type="entry name" value="HAMP domain-like"/>
    <property type="match status" value="1"/>
</dbReference>
<keyword evidence="5" id="KW-0808">Transferase</keyword>
<dbReference type="GO" id="GO:0005524">
    <property type="term" value="F:ATP binding"/>
    <property type="evidence" value="ECO:0007669"/>
    <property type="project" value="UniProtKB-KW"/>
</dbReference>
<feature type="transmembrane region" description="Helical" evidence="13">
    <location>
        <begin position="7"/>
        <end position="30"/>
    </location>
</feature>
<sequence length="609" mass="68416">MRLGQKITFASAAFGLVLVATFSVAGNFYVSGLVRHDFDNRSRLLEQLVVHSISEALLNEDRLTAGIALSSIAGSVPELAYLVVSDADRRVVIKAGPSADRFADVIAENSLENGGVFLEHQEGFVVMVGRKFFDADHRLLDGRYSLHTGLTTELVDDAYRSFLATTLIVDVMIALGVLFIILYSRRTVLSPIVELGRRTREISQGKFETALPAASKDEVGDLVRDFSVMAGDLKEMRQGLEEKVRTRTKNLEETKEQYRQLFETAPLCVKIIDRQGKVILMNRTGREEHFIKDDAELERWDWLESIDSKFRPKAKERIKRALAGEFGQIEIKHTPSGSKREWCLSFFVPINGDDGKVKQILAYSLDVSDRKTSEAKVKDLNELRVKFIQIISHQLRTPLNAIRWNLEALLGEEMGRLRPEQKEFVRLTHDADVEVIRRIHDLLTATDIEEGRAILEKELISLESLWSSAVAGFTARVKTKNLICKFTPSKTPLPEIEIDTEKIRQVFGALLDNAVSYTSEGGRIGISFSMDKENVRFEISDTGIGIPKAEQRRIFTRFFRASNASTMKPDASGLGLSIAKYYVEQHGGKMGFESTEGKGSTFWFKIPSA</sequence>
<organism evidence="17 18">
    <name type="scientific">Candidatus Kaiserbacteria bacterium RIFCSPHIGHO2_01_FULL_54_36b</name>
    <dbReference type="NCBI Taxonomy" id="1798483"/>
    <lineage>
        <taxon>Bacteria</taxon>
        <taxon>Candidatus Kaiseribacteriota</taxon>
    </lineage>
</organism>
<dbReference type="CDD" id="cd00082">
    <property type="entry name" value="HisKA"/>
    <property type="match status" value="1"/>
</dbReference>
<feature type="transmembrane region" description="Helical" evidence="13">
    <location>
        <begin position="63"/>
        <end position="84"/>
    </location>
</feature>
<keyword evidence="9" id="KW-0067">ATP-binding</keyword>
<evidence type="ECO:0000256" key="2">
    <source>
        <dbReference type="ARBA" id="ARBA00004141"/>
    </source>
</evidence>
<evidence type="ECO:0000256" key="5">
    <source>
        <dbReference type="ARBA" id="ARBA00022679"/>
    </source>
</evidence>
<comment type="subcellular location">
    <subcellularLocation>
        <location evidence="2">Membrane</location>
        <topology evidence="2">Multi-pass membrane protein</topology>
    </subcellularLocation>
</comment>
<dbReference type="InterPro" id="IPR003661">
    <property type="entry name" value="HisK_dim/P_dom"/>
</dbReference>
<evidence type="ECO:0000256" key="1">
    <source>
        <dbReference type="ARBA" id="ARBA00000085"/>
    </source>
</evidence>
<dbReference type="GO" id="GO:0000156">
    <property type="term" value="F:phosphorelay response regulator activity"/>
    <property type="evidence" value="ECO:0007669"/>
    <property type="project" value="TreeGrafter"/>
</dbReference>
<dbReference type="InterPro" id="IPR005467">
    <property type="entry name" value="His_kinase_dom"/>
</dbReference>
<dbReference type="InterPro" id="IPR000014">
    <property type="entry name" value="PAS"/>
</dbReference>
<dbReference type="PROSITE" id="PS50109">
    <property type="entry name" value="HIS_KIN"/>
    <property type="match status" value="1"/>
</dbReference>
<dbReference type="FunFam" id="3.30.565.10:FF:000006">
    <property type="entry name" value="Sensor histidine kinase WalK"/>
    <property type="match status" value="1"/>
</dbReference>
<dbReference type="EC" id="2.7.13.3" evidence="3"/>
<keyword evidence="11" id="KW-0902">Two-component regulatory system</keyword>
<dbReference type="SUPFAM" id="SSF55785">
    <property type="entry name" value="PYP-like sensor domain (PAS domain)"/>
    <property type="match status" value="1"/>
</dbReference>
<dbReference type="Pfam" id="PF00672">
    <property type="entry name" value="HAMP"/>
    <property type="match status" value="1"/>
</dbReference>
<proteinExistence type="predicted"/>